<comment type="subcellular location">
    <subcellularLocation>
        <location evidence="1">Membrane</location>
        <topology evidence="1">Single-pass membrane protein</topology>
    </subcellularLocation>
</comment>
<comment type="similarity">
    <text evidence="2">Belongs to the GLUTAMINE DUMPER 1 (TC 9.B.60) family.</text>
</comment>
<dbReference type="AlphaFoldDB" id="A0A0D3DBM4"/>
<organism evidence="8 9">
    <name type="scientific">Brassica oleracea var. oleracea</name>
    <dbReference type="NCBI Taxonomy" id="109376"/>
    <lineage>
        <taxon>Eukaryota</taxon>
        <taxon>Viridiplantae</taxon>
        <taxon>Streptophyta</taxon>
        <taxon>Embryophyta</taxon>
        <taxon>Tracheophyta</taxon>
        <taxon>Spermatophyta</taxon>
        <taxon>Magnoliopsida</taxon>
        <taxon>eudicotyledons</taxon>
        <taxon>Gunneridae</taxon>
        <taxon>Pentapetalae</taxon>
        <taxon>rosids</taxon>
        <taxon>malvids</taxon>
        <taxon>Brassicales</taxon>
        <taxon>Brassicaceae</taxon>
        <taxon>Brassiceae</taxon>
        <taxon>Brassica</taxon>
    </lineage>
</organism>
<reference evidence="8" key="2">
    <citation type="submission" date="2015-03" db="UniProtKB">
        <authorList>
            <consortium name="EnsemblPlants"/>
        </authorList>
    </citation>
    <scope>IDENTIFICATION</scope>
</reference>
<dbReference type="PANTHER" id="PTHR33228">
    <property type="entry name" value="PROTEIN GLUTAMINE DUMPER 4-RELATED"/>
    <property type="match status" value="1"/>
</dbReference>
<protein>
    <submittedName>
        <fullName evidence="8">Uncharacterized protein</fullName>
    </submittedName>
</protein>
<dbReference type="EnsemblPlants" id="Bo7g088780.1">
    <property type="protein sequence ID" value="Bo7g088780.1"/>
    <property type="gene ID" value="Bo7g088780"/>
</dbReference>
<dbReference type="STRING" id="109376.A0A0D3DBM4"/>
<evidence type="ECO:0000256" key="1">
    <source>
        <dbReference type="ARBA" id="ARBA00004167"/>
    </source>
</evidence>
<evidence type="ECO:0000256" key="7">
    <source>
        <dbReference type="ARBA" id="ARBA00023136"/>
    </source>
</evidence>
<dbReference type="GO" id="GO:0006865">
    <property type="term" value="P:amino acid transport"/>
    <property type="evidence" value="ECO:0007669"/>
    <property type="project" value="UniProtKB-KW"/>
</dbReference>
<proteinExistence type="inferred from homology"/>
<evidence type="ECO:0000256" key="3">
    <source>
        <dbReference type="ARBA" id="ARBA00022448"/>
    </source>
</evidence>
<evidence type="ECO:0000256" key="5">
    <source>
        <dbReference type="ARBA" id="ARBA00022970"/>
    </source>
</evidence>
<dbReference type="GO" id="GO:0016020">
    <property type="term" value="C:membrane"/>
    <property type="evidence" value="ECO:0007669"/>
    <property type="project" value="UniProtKB-SubCell"/>
</dbReference>
<dbReference type="InterPro" id="IPR040359">
    <property type="entry name" value="GDU"/>
</dbReference>
<dbReference type="Gramene" id="Bo7g088780.1">
    <property type="protein sequence ID" value="Bo7g088780.1"/>
    <property type="gene ID" value="Bo7g088780"/>
</dbReference>
<dbReference type="HOGENOM" id="CLU_1878312_0_0_1"/>
<accession>A0A0D3DBM4</accession>
<dbReference type="GO" id="GO:0080143">
    <property type="term" value="P:regulation of amino acid export"/>
    <property type="evidence" value="ECO:0007669"/>
    <property type="project" value="InterPro"/>
</dbReference>
<keyword evidence="7" id="KW-0472">Membrane</keyword>
<dbReference type="PANTHER" id="PTHR33228:SF46">
    <property type="entry name" value="GENOME ASSEMBLY, CHROMOSOME: A06"/>
    <property type="match status" value="1"/>
</dbReference>
<reference evidence="8 9" key="1">
    <citation type="journal article" date="2014" name="Genome Biol.">
        <title>Transcriptome and methylome profiling reveals relics of genome dominance in the mesopolyploid Brassica oleracea.</title>
        <authorList>
            <person name="Parkin I.A."/>
            <person name="Koh C."/>
            <person name="Tang H."/>
            <person name="Robinson S.J."/>
            <person name="Kagale S."/>
            <person name="Clarke W.E."/>
            <person name="Town C.D."/>
            <person name="Nixon J."/>
            <person name="Krishnakumar V."/>
            <person name="Bidwell S.L."/>
            <person name="Denoeud F."/>
            <person name="Belcram H."/>
            <person name="Links M.G."/>
            <person name="Just J."/>
            <person name="Clarke C."/>
            <person name="Bender T."/>
            <person name="Huebert T."/>
            <person name="Mason A.S."/>
            <person name="Pires J.C."/>
            <person name="Barker G."/>
            <person name="Moore J."/>
            <person name="Walley P.G."/>
            <person name="Manoli S."/>
            <person name="Batley J."/>
            <person name="Edwards D."/>
            <person name="Nelson M.N."/>
            <person name="Wang X."/>
            <person name="Paterson A.H."/>
            <person name="King G."/>
            <person name="Bancroft I."/>
            <person name="Chalhoub B."/>
            <person name="Sharpe A.G."/>
        </authorList>
    </citation>
    <scope>NUCLEOTIDE SEQUENCE</scope>
    <source>
        <strain evidence="8 9">cv. TO1000</strain>
    </source>
</reference>
<evidence type="ECO:0000313" key="9">
    <source>
        <dbReference type="Proteomes" id="UP000032141"/>
    </source>
</evidence>
<keyword evidence="9" id="KW-1185">Reference proteome</keyword>
<keyword evidence="5" id="KW-0029">Amino-acid transport</keyword>
<name>A0A0D3DBM4_BRAOL</name>
<dbReference type="Proteomes" id="UP000032141">
    <property type="component" value="Chromosome C7"/>
</dbReference>
<evidence type="ECO:0000256" key="6">
    <source>
        <dbReference type="ARBA" id="ARBA00022989"/>
    </source>
</evidence>
<keyword evidence="4" id="KW-0812">Transmembrane</keyword>
<keyword evidence="3" id="KW-0813">Transport</keyword>
<sequence>MLLLRAFGPNTDTSNYAGHWWDLNGVITSPPGDLGGLPGLAPVDGLWLIVGALRALALFSLVCIHKKSHSSNNTYPVEEEEDAGDNEAKTVIGEYLPKIVVILAGEDQPTCLAVPVIHTVSSVYPCKCGIVTVLSI</sequence>
<evidence type="ECO:0000256" key="4">
    <source>
        <dbReference type="ARBA" id="ARBA00022692"/>
    </source>
</evidence>
<evidence type="ECO:0000313" key="8">
    <source>
        <dbReference type="EnsemblPlants" id="Bo7g088780.1"/>
    </source>
</evidence>
<evidence type="ECO:0000256" key="2">
    <source>
        <dbReference type="ARBA" id="ARBA00009977"/>
    </source>
</evidence>
<keyword evidence="6" id="KW-1133">Transmembrane helix</keyword>